<reference evidence="1 2" key="1">
    <citation type="submission" date="2016-10" db="EMBL/GenBank/DDBJ databases">
        <authorList>
            <person name="de Groot N.N."/>
        </authorList>
    </citation>
    <scope>NUCLEOTIDE SEQUENCE [LARGE SCALE GENOMIC DNA]</scope>
    <source>
        <strain evidence="1 2">DSM 44892</strain>
    </source>
</reference>
<accession>A0A1G8NIW7</accession>
<dbReference type="InterPro" id="IPR023214">
    <property type="entry name" value="HAD_sf"/>
</dbReference>
<dbReference type="Proteomes" id="UP000183263">
    <property type="component" value="Unassembled WGS sequence"/>
</dbReference>
<protein>
    <submittedName>
        <fullName evidence="1">NagD protein</fullName>
    </submittedName>
</protein>
<dbReference type="SUPFAM" id="SSF56784">
    <property type="entry name" value="HAD-like"/>
    <property type="match status" value="1"/>
</dbReference>
<dbReference type="Gene3D" id="3.40.50.1000">
    <property type="entry name" value="HAD superfamily/HAD-like"/>
    <property type="match status" value="1"/>
</dbReference>
<organism evidence="1 2">
    <name type="scientific">Rhodococcus triatomae</name>
    <dbReference type="NCBI Taxonomy" id="300028"/>
    <lineage>
        <taxon>Bacteria</taxon>
        <taxon>Bacillati</taxon>
        <taxon>Actinomycetota</taxon>
        <taxon>Actinomycetes</taxon>
        <taxon>Mycobacteriales</taxon>
        <taxon>Nocardiaceae</taxon>
        <taxon>Rhodococcus</taxon>
    </lineage>
</organism>
<dbReference type="AlphaFoldDB" id="A0A1G8NIW7"/>
<proteinExistence type="predicted"/>
<keyword evidence="2" id="KW-1185">Reference proteome</keyword>
<name>A0A1G8NIW7_9NOCA</name>
<evidence type="ECO:0000313" key="2">
    <source>
        <dbReference type="Proteomes" id="UP000183263"/>
    </source>
</evidence>
<sequence length="51" mass="5766">MTDDEERPGWTYLMDMDGVLVHEDKLVPGADSLVAELRENGTPFMVITIEE</sequence>
<dbReference type="EMBL" id="FNDN01000011">
    <property type="protein sequence ID" value="SDI80092.1"/>
    <property type="molecule type" value="Genomic_DNA"/>
</dbReference>
<dbReference type="Pfam" id="PF13344">
    <property type="entry name" value="Hydrolase_6"/>
    <property type="match status" value="1"/>
</dbReference>
<gene>
    <name evidence="1" type="ORF">SAMN05444695_11182</name>
</gene>
<dbReference type="InterPro" id="IPR006357">
    <property type="entry name" value="HAD-SF_hydro_IIA"/>
</dbReference>
<evidence type="ECO:0000313" key="1">
    <source>
        <dbReference type="EMBL" id="SDI80092.1"/>
    </source>
</evidence>
<dbReference type="InterPro" id="IPR036412">
    <property type="entry name" value="HAD-like_sf"/>
</dbReference>